<evidence type="ECO:0000313" key="2">
    <source>
        <dbReference type="EMBL" id="KAJ4855131.1"/>
    </source>
</evidence>
<dbReference type="AlphaFoldDB" id="A0A9W9B8U8"/>
<reference evidence="2" key="1">
    <citation type="submission" date="2022-09" db="EMBL/GenBank/DDBJ databases">
        <title>Chromosome-level assembly of Trichoderma breve T069, a fungus used in development of biopesticide product.</title>
        <authorList>
            <person name="Lin R."/>
            <person name="Liu T."/>
        </authorList>
    </citation>
    <scope>NUCLEOTIDE SEQUENCE</scope>
    <source>
        <strain evidence="2">T069</strain>
    </source>
</reference>
<dbReference type="Proteomes" id="UP001140511">
    <property type="component" value="Unassembled WGS sequence"/>
</dbReference>
<comment type="caution">
    <text evidence="2">The sequence shown here is derived from an EMBL/GenBank/DDBJ whole genome shotgun (WGS) entry which is preliminary data.</text>
</comment>
<sequence length="266" mass="29502">MKVAPRYGKWIPPHLRTSDTMRAQTAADALDNVEANLEQTNSQALAMEVALQSVYRNRWIPPHLRQSNTMEVQTTTDALDNAEISSEQTNTRLPQGMDSETKNDVVYRMDMLVRDLLASRKSLEDEKRKSADKDADIAQLKKEVADLRDKARAGGQKHEAAGEEGWAFWGFDKASVLSSANCEEVNELRRLLAFHKTNGEQVSKKLRDLQATNKDLEAQLQVADTALQEQMSLLSGLGICAQAGDSNDLHQQEQAIPGGLEDAALD</sequence>
<feature type="coiled-coil region" evidence="1">
    <location>
        <begin position="23"/>
        <end position="50"/>
    </location>
</feature>
<protein>
    <submittedName>
        <fullName evidence="2">Uncharacterized protein</fullName>
    </submittedName>
</protein>
<feature type="coiled-coil region" evidence="1">
    <location>
        <begin position="123"/>
        <end position="157"/>
    </location>
</feature>
<dbReference type="RefSeq" id="XP_056024189.1">
    <property type="nucleotide sequence ID" value="XM_056177899.1"/>
</dbReference>
<gene>
    <name evidence="2" type="ORF">T069G_10689</name>
</gene>
<keyword evidence="3" id="KW-1185">Reference proteome</keyword>
<accession>A0A9W9B8U8</accession>
<dbReference type="EMBL" id="JAOPEN010000007">
    <property type="protein sequence ID" value="KAJ4855131.1"/>
    <property type="molecule type" value="Genomic_DNA"/>
</dbReference>
<organism evidence="2 3">
    <name type="scientific">Trichoderma breve</name>
    <dbReference type="NCBI Taxonomy" id="2034170"/>
    <lineage>
        <taxon>Eukaryota</taxon>
        <taxon>Fungi</taxon>
        <taxon>Dikarya</taxon>
        <taxon>Ascomycota</taxon>
        <taxon>Pezizomycotina</taxon>
        <taxon>Sordariomycetes</taxon>
        <taxon>Hypocreomycetidae</taxon>
        <taxon>Hypocreales</taxon>
        <taxon>Hypocreaceae</taxon>
        <taxon>Trichoderma</taxon>
    </lineage>
</organism>
<dbReference type="GeneID" id="80872587"/>
<keyword evidence="1" id="KW-0175">Coiled coil</keyword>
<proteinExistence type="predicted"/>
<feature type="coiled-coil region" evidence="1">
    <location>
        <begin position="199"/>
        <end position="226"/>
    </location>
</feature>
<evidence type="ECO:0000313" key="3">
    <source>
        <dbReference type="Proteomes" id="UP001140511"/>
    </source>
</evidence>
<name>A0A9W9B8U8_9HYPO</name>
<evidence type="ECO:0000256" key="1">
    <source>
        <dbReference type="SAM" id="Coils"/>
    </source>
</evidence>